<gene>
    <name evidence="4" type="ORF">CES85_4038</name>
</gene>
<dbReference type="SMART" id="SM01119">
    <property type="entry name" value="D-ser_dehydrat"/>
    <property type="match status" value="1"/>
</dbReference>
<dbReference type="Gene3D" id="3.20.20.10">
    <property type="entry name" value="Alanine racemase"/>
    <property type="match status" value="1"/>
</dbReference>
<evidence type="ECO:0000313" key="5">
    <source>
        <dbReference type="Proteomes" id="UP000215256"/>
    </source>
</evidence>
<dbReference type="GO" id="GO:0008721">
    <property type="term" value="F:D-serine ammonia-lyase activity"/>
    <property type="evidence" value="ECO:0007669"/>
    <property type="project" value="TreeGrafter"/>
</dbReference>
<organism evidence="4 5">
    <name type="scientific">Ochrobactrum quorumnocens</name>
    <dbReference type="NCBI Taxonomy" id="271865"/>
    <lineage>
        <taxon>Bacteria</taxon>
        <taxon>Pseudomonadati</taxon>
        <taxon>Pseudomonadota</taxon>
        <taxon>Alphaproteobacteria</taxon>
        <taxon>Hyphomicrobiales</taxon>
        <taxon>Brucellaceae</taxon>
        <taxon>Brucella/Ochrobactrum group</taxon>
        <taxon>Ochrobactrum</taxon>
    </lineage>
</organism>
<protein>
    <submittedName>
        <fullName evidence="4">Alanine racemase, N-terminal domain protein</fullName>
    </submittedName>
</protein>
<dbReference type="RefSeq" id="WP_095444255.1">
    <property type="nucleotide sequence ID" value="NZ_CP022603.1"/>
</dbReference>
<dbReference type="Pfam" id="PF14031">
    <property type="entry name" value="D-ser_dehydrat"/>
    <property type="match status" value="1"/>
</dbReference>
<dbReference type="InterPro" id="IPR001608">
    <property type="entry name" value="Ala_racemase_N"/>
</dbReference>
<dbReference type="CDD" id="cd06820">
    <property type="entry name" value="PLPDE_III_LS_D-TA_like"/>
    <property type="match status" value="1"/>
</dbReference>
<dbReference type="AlphaFoldDB" id="A0A248UA87"/>
<dbReference type="Gene3D" id="2.40.37.20">
    <property type="entry name" value="D-serine dehydratase-like domain"/>
    <property type="match status" value="1"/>
</dbReference>
<reference evidence="4 5" key="1">
    <citation type="submission" date="2017-07" db="EMBL/GenBank/DDBJ databases">
        <title>Phylogenetic study on the rhizospheric bacterium Ochrobactrum sp. A44.</title>
        <authorList>
            <person name="Krzyzanowska D.M."/>
            <person name="Ossowicki A."/>
            <person name="Rajewska M."/>
            <person name="Maciag T."/>
            <person name="Kaczynski Z."/>
            <person name="Czerwicka M."/>
            <person name="Jafra S."/>
        </authorList>
    </citation>
    <scope>NUCLEOTIDE SEQUENCE [LARGE SCALE GENOMIC DNA]</scope>
    <source>
        <strain evidence="4 5">A44</strain>
    </source>
</reference>
<dbReference type="InterPro" id="IPR051466">
    <property type="entry name" value="D-amino_acid_metab_enzyme"/>
</dbReference>
<dbReference type="GO" id="GO:0036088">
    <property type="term" value="P:D-serine catabolic process"/>
    <property type="evidence" value="ECO:0007669"/>
    <property type="project" value="TreeGrafter"/>
</dbReference>
<dbReference type="Proteomes" id="UP000215256">
    <property type="component" value="Chromosome 2"/>
</dbReference>
<accession>A0A248UA87</accession>
<evidence type="ECO:0000259" key="3">
    <source>
        <dbReference type="SMART" id="SM01119"/>
    </source>
</evidence>
<sequence length="354" mass="38548">MTRPKTVHEIDTPAILIDVNRVQANIKKAQAHADAIGVKLRPHIKTHKLPFFARRQLEAGAVGITCQKLGEAEVMADAGIVDIFLPYNILGKEKLDRLHSLHQRITISVTVDNFTSLEGLEKRFTNDGRPLTVLIECDTGMGRCGVQMPEEALELARHIDQSKGLKFGGLMTYPATGKAEQAEQWLVEARNLLVTNGLQCETISSGGTPDMWRSPNESVITEYRPGTYIYFDRYQVGQGAAVLDDCALTVLSTIVSHPTPDRAIIDAGSKSLSSDTLGLVDFGELAERPDARVTGLSEEHGTLKGDIAGLKVGDKVRVIPDHVCVVSNLFDEVHLISGDDVIDILPVAARGKLN</sequence>
<dbReference type="InterPro" id="IPR026956">
    <property type="entry name" value="D-ser_dehydrat-like_dom"/>
</dbReference>
<dbReference type="InterPro" id="IPR029066">
    <property type="entry name" value="PLP-binding_barrel"/>
</dbReference>
<dbReference type="EMBL" id="CP022603">
    <property type="protein sequence ID" value="ASV83259.1"/>
    <property type="molecule type" value="Genomic_DNA"/>
</dbReference>
<dbReference type="KEGG" id="och:CES85_4038"/>
<feature type="domain" description="D-serine dehydratase-like" evidence="3">
    <location>
        <begin position="247"/>
        <end position="337"/>
    </location>
</feature>
<dbReference type="InterPro" id="IPR042208">
    <property type="entry name" value="D-ser_dehydrat-like_sf"/>
</dbReference>
<comment type="similarity">
    <text evidence="1">Belongs to the DSD1 family.</text>
</comment>
<dbReference type="OrthoDB" id="9772497at2"/>
<proteinExistence type="inferred from homology"/>
<dbReference type="Pfam" id="PF01168">
    <property type="entry name" value="Ala_racemase_N"/>
    <property type="match status" value="1"/>
</dbReference>
<dbReference type="PANTHER" id="PTHR28004:SF2">
    <property type="entry name" value="D-SERINE DEHYDRATASE"/>
    <property type="match status" value="1"/>
</dbReference>
<evidence type="ECO:0000313" key="4">
    <source>
        <dbReference type="EMBL" id="ASV83259.1"/>
    </source>
</evidence>
<name>A0A248UA87_9HYPH</name>
<evidence type="ECO:0000256" key="2">
    <source>
        <dbReference type="ARBA" id="ARBA00023239"/>
    </source>
</evidence>
<keyword evidence="2" id="KW-0456">Lyase</keyword>
<dbReference type="SUPFAM" id="SSF51419">
    <property type="entry name" value="PLP-binding barrel"/>
    <property type="match status" value="1"/>
</dbReference>
<dbReference type="PANTHER" id="PTHR28004">
    <property type="entry name" value="ZGC:162816-RELATED"/>
    <property type="match status" value="1"/>
</dbReference>
<evidence type="ECO:0000256" key="1">
    <source>
        <dbReference type="ARBA" id="ARBA00005323"/>
    </source>
</evidence>